<dbReference type="PANTHER" id="PTHR43201">
    <property type="entry name" value="ACYL-COA SYNTHETASE"/>
    <property type="match status" value="1"/>
</dbReference>
<feature type="domain" description="AMP-dependent synthetase/ligase" evidence="2">
    <location>
        <begin position="124"/>
        <end position="272"/>
    </location>
</feature>
<evidence type="ECO:0000256" key="1">
    <source>
        <dbReference type="ARBA" id="ARBA00006432"/>
    </source>
</evidence>
<evidence type="ECO:0000313" key="4">
    <source>
        <dbReference type="EMBL" id="GAA0572642.1"/>
    </source>
</evidence>
<gene>
    <name evidence="4" type="ORF">GCM10008942_21710</name>
</gene>
<sequence>MSALFDAVCTADPAVVLFSSKNGPITAGRIRRTAMDVAAKLPAGKPVYLHTVSAALFVCGLLAAATRRATVFCPAHVQPEYLREIGAADGVVLTDENVAGALPLELATETGRFDIIPGDIDLNFFTSGTTSAPKLVPKRIAQLDLEGQKLHRLWSSRAGHVYATVSHQHIYGMLFRIFWPVISKRVSEDRPVETWEMLSGKLTPETTLVSSPAHLTRIPDGFDTGAPSLIFSSGAPLPLDAAYHAREKFGSLPIEVLGSTETGGIAWRQQERSDTLWTPFEDVGIEADADGGLVVVSTVAGDAPVVTGDLVEKVDAQFRLKGRGDRIAKIDGNRVSLPRVEEALVALPLIDAAAVVDLPQRKGALGAIIELNADGKAALKEFGAFRLSRKLREMLVGRMEPRERPKHWLFAPIPLDRQGKRVQAVLRAKFVLHGDIELGILSAASVDGDSAELSLELNPEMVWFKGHFPDEPILPGIAQTHMAVIWAECLWGFRPFGANLTQVKFRRVMRPGSQVILRLTRDLDRQRLSFSYEFDGIITSEGKIGGWS</sequence>
<evidence type="ECO:0000313" key="5">
    <source>
        <dbReference type="Proteomes" id="UP001499951"/>
    </source>
</evidence>
<dbReference type="Gene3D" id="3.10.129.10">
    <property type="entry name" value="Hotdog Thioesterase"/>
    <property type="match status" value="1"/>
</dbReference>
<dbReference type="Gene3D" id="3.40.50.12780">
    <property type="entry name" value="N-terminal domain of ligase-like"/>
    <property type="match status" value="1"/>
</dbReference>
<dbReference type="EMBL" id="BAAADD010000005">
    <property type="protein sequence ID" value="GAA0572642.1"/>
    <property type="molecule type" value="Genomic_DNA"/>
</dbReference>
<dbReference type="Gene3D" id="3.30.300.30">
    <property type="match status" value="1"/>
</dbReference>
<dbReference type="Pfam" id="PF00501">
    <property type="entry name" value="AMP-binding"/>
    <property type="match status" value="1"/>
</dbReference>
<dbReference type="Proteomes" id="UP001499951">
    <property type="component" value="Unassembled WGS sequence"/>
</dbReference>
<keyword evidence="5" id="KW-1185">Reference proteome</keyword>
<reference evidence="4 5" key="1">
    <citation type="journal article" date="2019" name="Int. J. Syst. Evol. Microbiol.">
        <title>The Global Catalogue of Microorganisms (GCM) 10K type strain sequencing project: providing services to taxonomists for standard genome sequencing and annotation.</title>
        <authorList>
            <consortium name="The Broad Institute Genomics Platform"/>
            <consortium name="The Broad Institute Genome Sequencing Center for Infectious Disease"/>
            <person name="Wu L."/>
            <person name="Ma J."/>
        </authorList>
    </citation>
    <scope>NUCLEOTIDE SEQUENCE [LARGE SCALE GENOMIC DNA]</scope>
    <source>
        <strain evidence="4 5">JCM 15089</strain>
    </source>
</reference>
<dbReference type="SUPFAM" id="SSF56801">
    <property type="entry name" value="Acetyl-CoA synthetase-like"/>
    <property type="match status" value="1"/>
</dbReference>
<comment type="similarity">
    <text evidence="1">Belongs to the ATP-dependent AMP-binding enzyme family.</text>
</comment>
<comment type="caution">
    <text evidence="4">The sequence shown here is derived from an EMBL/GenBank/DDBJ whole genome shotgun (WGS) entry which is preliminary data.</text>
</comment>
<feature type="domain" description="ApeI dehydratase-like" evidence="3">
    <location>
        <begin position="446"/>
        <end position="541"/>
    </location>
</feature>
<dbReference type="InterPro" id="IPR045851">
    <property type="entry name" value="AMP-bd_C_sf"/>
</dbReference>
<name>A0ABN1ESL7_9PROT</name>
<organism evidence="4 5">
    <name type="scientific">Rhizomicrobium electricum</name>
    <dbReference type="NCBI Taxonomy" id="480070"/>
    <lineage>
        <taxon>Bacteria</taxon>
        <taxon>Pseudomonadati</taxon>
        <taxon>Pseudomonadota</taxon>
        <taxon>Alphaproteobacteria</taxon>
        <taxon>Micropepsales</taxon>
        <taxon>Micropepsaceae</taxon>
        <taxon>Rhizomicrobium</taxon>
    </lineage>
</organism>
<dbReference type="RefSeq" id="WP_166934436.1">
    <property type="nucleotide sequence ID" value="NZ_BAAADD010000005.1"/>
</dbReference>
<dbReference type="PANTHER" id="PTHR43201:SF8">
    <property type="entry name" value="ACYL-COA SYNTHETASE FAMILY MEMBER 3"/>
    <property type="match status" value="1"/>
</dbReference>
<evidence type="ECO:0000259" key="3">
    <source>
        <dbReference type="Pfam" id="PF22818"/>
    </source>
</evidence>
<dbReference type="InterPro" id="IPR054545">
    <property type="entry name" value="ApeI-like"/>
</dbReference>
<dbReference type="InterPro" id="IPR000873">
    <property type="entry name" value="AMP-dep_synth/lig_dom"/>
</dbReference>
<protein>
    <submittedName>
        <fullName evidence="4">Acyl-CoA synthetase family protein</fullName>
    </submittedName>
</protein>
<dbReference type="InterPro" id="IPR029069">
    <property type="entry name" value="HotDog_dom_sf"/>
</dbReference>
<dbReference type="SUPFAM" id="SSF54637">
    <property type="entry name" value="Thioesterase/thiol ester dehydrase-isomerase"/>
    <property type="match status" value="1"/>
</dbReference>
<dbReference type="Pfam" id="PF22818">
    <property type="entry name" value="ApeI-like"/>
    <property type="match status" value="1"/>
</dbReference>
<evidence type="ECO:0000259" key="2">
    <source>
        <dbReference type="Pfam" id="PF00501"/>
    </source>
</evidence>
<dbReference type="InterPro" id="IPR042099">
    <property type="entry name" value="ANL_N_sf"/>
</dbReference>
<accession>A0ABN1ESL7</accession>
<proteinExistence type="inferred from homology"/>